<feature type="region of interest" description="Disordered" evidence="1">
    <location>
        <begin position="120"/>
        <end position="154"/>
    </location>
</feature>
<dbReference type="Gene3D" id="3.10.20.90">
    <property type="entry name" value="Phosphatidylinositol 3-kinase Catalytic Subunit, Chain A, domain 1"/>
    <property type="match status" value="1"/>
</dbReference>
<sequence length="331" mass="37189">MTYNTFQSNDFQGGHDDDSSLLAETYRPCKTLYISTTTDTHTLLNLSPSSRISFVKETFIISVFDRNIIPHRDYECAFSYAGRELTGDETLESCQIGDEATVNAVVWTLDLTLHKGLKQENEDASSMIGRDDEQKTKRSERVKSALGLSDPDEDMEQSNLLLQLGPVTKKRKVRFADEIDVVSPPQTPFHIPSTSKFSGPQGYSMSGGLGQGSKAIHFHDTLVQNATKYAFPQTGSLGELPPPKHLKPTLKYPPPFDIYTGQEKSFKPVYDSLGNLIAQKEVSQANCVEIMICRQIQAKTLYLQYGTPCIFNLRELDQYLNPYLQRRLVGR</sequence>
<dbReference type="RefSeq" id="XP_001588364.1">
    <property type="nucleotide sequence ID" value="XM_001588314.1"/>
</dbReference>
<proteinExistence type="predicted"/>
<dbReference type="OMA" id="CVEIMIC"/>
<protein>
    <recommendedName>
        <fullName evidence="4">Ubiquitin-like domain-containing protein</fullName>
    </recommendedName>
</protein>
<evidence type="ECO:0000313" key="3">
    <source>
        <dbReference type="Proteomes" id="UP000177798"/>
    </source>
</evidence>
<name>A0A1D9QB67_SCLS1</name>
<gene>
    <name evidence="2" type="ORF">sscle_09g069740</name>
</gene>
<dbReference type="KEGG" id="ssl:SS1G_10811"/>
<evidence type="ECO:0008006" key="4">
    <source>
        <dbReference type="Google" id="ProtNLM"/>
    </source>
</evidence>
<dbReference type="InterPro" id="IPR029071">
    <property type="entry name" value="Ubiquitin-like_domsf"/>
</dbReference>
<reference evidence="3" key="1">
    <citation type="journal article" date="2017" name="Genome Biol. Evol.">
        <title>The complete genome sequence of the phytopathogenic fungus Sclerotinia sclerotiorum reveals insights into the genome architecture of broad host range pathogens.</title>
        <authorList>
            <person name="Derbyshire M."/>
            <person name="Denton-Giles M."/>
            <person name="Hegedus D."/>
            <person name="Seifbarghy S."/>
            <person name="Rollins J."/>
            <person name="van Kan J."/>
            <person name="Seidl M.F."/>
            <person name="Faino L."/>
            <person name="Mbengue M."/>
            <person name="Navaud O."/>
            <person name="Raffaele S."/>
            <person name="Hammond-Kosack K."/>
            <person name="Heard S."/>
            <person name="Oliver R."/>
        </authorList>
    </citation>
    <scope>NUCLEOTIDE SEQUENCE [LARGE SCALE GENOMIC DNA]</scope>
    <source>
        <strain evidence="3">ATCC 18683 / 1980 / Ss-1</strain>
    </source>
</reference>
<dbReference type="CDD" id="cd17039">
    <property type="entry name" value="Ubl_ubiquitin_like"/>
    <property type="match status" value="1"/>
</dbReference>
<accession>A0A1D9QB67</accession>
<evidence type="ECO:0000313" key="2">
    <source>
        <dbReference type="EMBL" id="APA12204.1"/>
    </source>
</evidence>
<dbReference type="EMBL" id="CP017822">
    <property type="protein sequence ID" value="APA12204.1"/>
    <property type="molecule type" value="Genomic_DNA"/>
</dbReference>
<dbReference type="VEuPathDB" id="FungiDB:sscle_09g069740"/>
<evidence type="ECO:0000256" key="1">
    <source>
        <dbReference type="SAM" id="MobiDB-lite"/>
    </source>
</evidence>
<dbReference type="SUPFAM" id="SSF54236">
    <property type="entry name" value="Ubiquitin-like"/>
    <property type="match status" value="1"/>
</dbReference>
<dbReference type="Proteomes" id="UP000177798">
    <property type="component" value="Chromosome 9"/>
</dbReference>
<dbReference type="OrthoDB" id="3548282at2759"/>
<organism evidence="2 3">
    <name type="scientific">Sclerotinia sclerotiorum (strain ATCC 18683 / 1980 / Ss-1)</name>
    <name type="common">White mold</name>
    <name type="synonym">Whetzelinia sclerotiorum</name>
    <dbReference type="NCBI Taxonomy" id="665079"/>
    <lineage>
        <taxon>Eukaryota</taxon>
        <taxon>Fungi</taxon>
        <taxon>Dikarya</taxon>
        <taxon>Ascomycota</taxon>
        <taxon>Pezizomycotina</taxon>
        <taxon>Leotiomycetes</taxon>
        <taxon>Helotiales</taxon>
        <taxon>Sclerotiniaceae</taxon>
        <taxon>Sclerotinia</taxon>
    </lineage>
</organism>
<dbReference type="AlphaFoldDB" id="A0A1D9QB67"/>
<feature type="compositionally biased region" description="Basic and acidic residues" evidence="1">
    <location>
        <begin position="129"/>
        <end position="143"/>
    </location>
</feature>